<dbReference type="Proteomes" id="UP000600918">
    <property type="component" value="Unassembled WGS sequence"/>
</dbReference>
<keyword evidence="2" id="KW-1185">Reference proteome</keyword>
<dbReference type="AlphaFoldDB" id="A0A834UF88"/>
<organism evidence="1 2">
    <name type="scientific">Vespula pensylvanica</name>
    <name type="common">Western yellow jacket</name>
    <name type="synonym">Wasp</name>
    <dbReference type="NCBI Taxonomy" id="30213"/>
    <lineage>
        <taxon>Eukaryota</taxon>
        <taxon>Metazoa</taxon>
        <taxon>Ecdysozoa</taxon>
        <taxon>Arthropoda</taxon>
        <taxon>Hexapoda</taxon>
        <taxon>Insecta</taxon>
        <taxon>Pterygota</taxon>
        <taxon>Neoptera</taxon>
        <taxon>Endopterygota</taxon>
        <taxon>Hymenoptera</taxon>
        <taxon>Apocrita</taxon>
        <taxon>Aculeata</taxon>
        <taxon>Vespoidea</taxon>
        <taxon>Vespidae</taxon>
        <taxon>Vespinae</taxon>
        <taxon>Vespula</taxon>
    </lineage>
</organism>
<dbReference type="EMBL" id="JACSDY010000002">
    <property type="protein sequence ID" value="KAF7435367.1"/>
    <property type="molecule type" value="Genomic_DNA"/>
</dbReference>
<name>A0A834UF88_VESPE</name>
<reference evidence="1" key="1">
    <citation type="journal article" date="2020" name="G3 (Bethesda)">
        <title>High-Quality Assemblies for Three Invasive Social Wasps from the &lt;i&gt;Vespula&lt;/i&gt; Genus.</title>
        <authorList>
            <person name="Harrop T.W.R."/>
            <person name="Guhlin J."/>
            <person name="McLaughlin G.M."/>
            <person name="Permina E."/>
            <person name="Stockwell P."/>
            <person name="Gilligan J."/>
            <person name="Le Lec M.F."/>
            <person name="Gruber M.A.M."/>
            <person name="Quinn O."/>
            <person name="Lovegrove M."/>
            <person name="Duncan E.J."/>
            <person name="Remnant E.J."/>
            <person name="Van Eeckhoven J."/>
            <person name="Graham B."/>
            <person name="Knapp R.A."/>
            <person name="Langford K.W."/>
            <person name="Kronenberg Z."/>
            <person name="Press M.O."/>
            <person name="Eacker S.M."/>
            <person name="Wilson-Rankin E.E."/>
            <person name="Purcell J."/>
            <person name="Lester P.J."/>
            <person name="Dearden P.K."/>
        </authorList>
    </citation>
    <scope>NUCLEOTIDE SEQUENCE</scope>
    <source>
        <strain evidence="1">Volc-1</strain>
    </source>
</reference>
<accession>A0A834UF88</accession>
<evidence type="ECO:0000313" key="1">
    <source>
        <dbReference type="EMBL" id="KAF7435367.1"/>
    </source>
</evidence>
<evidence type="ECO:0000313" key="2">
    <source>
        <dbReference type="Proteomes" id="UP000600918"/>
    </source>
</evidence>
<gene>
    <name evidence="1" type="ORF">H0235_003558</name>
</gene>
<sequence length="122" mass="13749">MKNFQSENIMKQGLKPAPRIWLLIRGRDLSYSESGGREKSGGLSTGHDEGEKRLVILDALSRRKFERSSGNFQPSIFGPSSYVEKGSYPEVAKVLLYSHDYILGKLLITQRQSSLKSVEFKP</sequence>
<comment type="caution">
    <text evidence="1">The sequence shown here is derived from an EMBL/GenBank/DDBJ whole genome shotgun (WGS) entry which is preliminary data.</text>
</comment>
<protein>
    <submittedName>
        <fullName evidence="1">Uncharacterized protein</fullName>
    </submittedName>
</protein>
<proteinExistence type="predicted"/>